<accession>A0A427YXE2</accession>
<evidence type="ECO:0000256" key="1">
    <source>
        <dbReference type="ARBA" id="ARBA00007154"/>
    </source>
</evidence>
<dbReference type="OrthoDB" id="1933379at2759"/>
<dbReference type="EMBL" id="RSCD01000001">
    <property type="protein sequence ID" value="RSH95749.1"/>
    <property type="molecule type" value="Genomic_DNA"/>
</dbReference>
<dbReference type="SMART" id="SM00882">
    <property type="entry name" value="CoA_trans"/>
    <property type="match status" value="2"/>
</dbReference>
<dbReference type="PANTHER" id="PTHR13707:SF60">
    <property type="entry name" value="ACETATE COA-TRANSFERASE SUBUNIT ALPHA"/>
    <property type="match status" value="1"/>
</dbReference>
<gene>
    <name evidence="5" type="ORF">EHS25_000841</name>
</gene>
<dbReference type="GO" id="GO:0008260">
    <property type="term" value="F:succinyl-CoA:3-oxo-acid CoA-transferase activity"/>
    <property type="evidence" value="ECO:0007669"/>
    <property type="project" value="UniProtKB-EC"/>
</dbReference>
<dbReference type="InterPro" id="IPR012792">
    <property type="entry name" value="3-oxoacid_CoA-transf_A"/>
</dbReference>
<dbReference type="InterPro" id="IPR012791">
    <property type="entry name" value="3-oxoacid_CoA-transf_B"/>
</dbReference>
<keyword evidence="2 3" id="KW-0808">Transferase</keyword>
<dbReference type="InterPro" id="IPR004165">
    <property type="entry name" value="CoA_trans_fam_I"/>
</dbReference>
<dbReference type="EC" id="2.8.3.5" evidence="3"/>
<comment type="catalytic activity">
    <reaction evidence="3">
        <text>a 3-oxo acid + succinyl-CoA = a 3-oxoacyl-CoA + succinate</text>
        <dbReference type="Rhea" id="RHEA:24564"/>
        <dbReference type="ChEBI" id="CHEBI:30031"/>
        <dbReference type="ChEBI" id="CHEBI:35973"/>
        <dbReference type="ChEBI" id="CHEBI:57292"/>
        <dbReference type="ChEBI" id="CHEBI:90726"/>
        <dbReference type="EC" id="2.8.3.5"/>
    </reaction>
</comment>
<organism evidence="5 6">
    <name type="scientific">Saitozyma podzolica</name>
    <dbReference type="NCBI Taxonomy" id="1890683"/>
    <lineage>
        <taxon>Eukaryota</taxon>
        <taxon>Fungi</taxon>
        <taxon>Dikarya</taxon>
        <taxon>Basidiomycota</taxon>
        <taxon>Agaricomycotina</taxon>
        <taxon>Tremellomycetes</taxon>
        <taxon>Tremellales</taxon>
        <taxon>Trimorphomycetaceae</taxon>
        <taxon>Saitozyma</taxon>
    </lineage>
</organism>
<dbReference type="UniPathway" id="UPA00929">
    <property type="reaction ID" value="UER00894"/>
</dbReference>
<dbReference type="NCBIfam" id="TIGR02429">
    <property type="entry name" value="pcaI_scoA_fam"/>
    <property type="match status" value="1"/>
</dbReference>
<evidence type="ECO:0000256" key="4">
    <source>
        <dbReference type="PIRSR" id="PIRSR000858-1"/>
    </source>
</evidence>
<keyword evidence="6" id="KW-1185">Reference proteome</keyword>
<proteinExistence type="inferred from homology"/>
<dbReference type="NCBIfam" id="TIGR02428">
    <property type="entry name" value="pcaJ_scoB_fam"/>
    <property type="match status" value="1"/>
</dbReference>
<comment type="function">
    <text evidence="3">Key enzyme for ketone body catabolism. Transfers the CoA moiety from succinate to acetoacetate. Formation of the enzyme-CoA intermediate proceeds via an unstable anhydride species formed between the carboxylate groups of the enzyme and substrate.</text>
</comment>
<comment type="similarity">
    <text evidence="1 3">Belongs to the 3-oxoacid CoA-transferase family.</text>
</comment>
<evidence type="ECO:0000313" key="6">
    <source>
        <dbReference type="Proteomes" id="UP000279259"/>
    </source>
</evidence>
<comment type="caution">
    <text evidence="5">The sequence shown here is derived from an EMBL/GenBank/DDBJ whole genome shotgun (WGS) entry which is preliminary data.</text>
</comment>
<comment type="pathway">
    <text evidence="3">Ketone metabolism; succinyl-CoA degradation; acetoacetyl-CoA from succinyl-CoA: step 1/1.</text>
</comment>
<feature type="active site" description="5-glutamyl coenzyme A thioester intermediate" evidence="4">
    <location>
        <position position="350"/>
    </location>
</feature>
<dbReference type="InterPro" id="IPR037171">
    <property type="entry name" value="NagB/RpiA_transferase-like"/>
</dbReference>
<dbReference type="InterPro" id="IPR004164">
    <property type="entry name" value="CoA_transf_AS"/>
</dbReference>
<evidence type="ECO:0000256" key="3">
    <source>
        <dbReference type="PIRNR" id="PIRNR000858"/>
    </source>
</evidence>
<sequence>MPIPIHLTRAAVRRGIKVTGVLSTSLRWTSSNAAAGAGRSRSDKVYGSAQEAVSIVRSGDVLLSGGFGMCGLPNTLINALAERRDSVRNLTGVSNNAGAGSKTVGLGTLLASGQLSKLIASYLGTNKILEKAYLTGQIELELTPQGTLCERMRAAGAGIPAFYTPTGFGTPVQFGDVPMRNNKDGKAVAYPKPRESRQFGGKNYILEEAIKGDVALVRAWKVDEAGNAVFRYTAHNFSSAMARSATVTIVEAEEIVPIGSLDPNEVHLPGIYVDRIVKAETEKEIEFVTLAPEPGEAVPEGNGDKLKRELIAKRAAKELKDGFYVNLGIGIPTLIPSFIPSDMRIWLQSENGILGMGPLPTREQVDPDIINAGKETVTLLPGSSTFDSVESFSMIRGGHIDVSVLGAMEVSAAGDLANWIIPGKLVKGMGGAMDLVSSPDQTKIIVLTDHVDKKGRPKIVQQCSLPLTGARCVSMIITDLAVFEVDRQAGTLTLVELMPGVSLGEVQNKTGAAFEVVPGLGEVHVYMVQTAQGAGGDTIGATLTW</sequence>
<dbReference type="AlphaFoldDB" id="A0A427YXE2"/>
<dbReference type="Gene3D" id="3.40.1080.10">
    <property type="entry name" value="Glutaconate Coenzyme A-transferase"/>
    <property type="match status" value="2"/>
</dbReference>
<reference evidence="5 6" key="1">
    <citation type="submission" date="2018-11" db="EMBL/GenBank/DDBJ databases">
        <title>Genome sequence of Saitozyma podzolica DSM 27192.</title>
        <authorList>
            <person name="Aliyu H."/>
            <person name="Gorte O."/>
            <person name="Ochsenreither K."/>
        </authorList>
    </citation>
    <scope>NUCLEOTIDE SEQUENCE [LARGE SCALE GENOMIC DNA]</scope>
    <source>
        <strain evidence="5 6">DSM 27192</strain>
    </source>
</reference>
<dbReference type="PANTHER" id="PTHR13707">
    <property type="entry name" value="KETOACID-COENZYME A TRANSFERASE"/>
    <property type="match status" value="1"/>
</dbReference>
<dbReference type="PIRSF" id="PIRSF000858">
    <property type="entry name" value="SCOT-t"/>
    <property type="match status" value="1"/>
</dbReference>
<dbReference type="SUPFAM" id="SSF100950">
    <property type="entry name" value="NagB/RpiA/CoA transferase-like"/>
    <property type="match status" value="2"/>
</dbReference>
<dbReference type="Pfam" id="PF01144">
    <property type="entry name" value="CoA_trans"/>
    <property type="match status" value="2"/>
</dbReference>
<dbReference type="InterPro" id="IPR014388">
    <property type="entry name" value="3-oxoacid_CoA-transferase"/>
</dbReference>
<dbReference type="STRING" id="1890683.A0A427YXE2"/>
<evidence type="ECO:0000313" key="5">
    <source>
        <dbReference type="EMBL" id="RSH95749.1"/>
    </source>
</evidence>
<dbReference type="PROSITE" id="PS01274">
    <property type="entry name" value="COA_TRANSF_2"/>
    <property type="match status" value="1"/>
</dbReference>
<keyword evidence="3" id="KW-0496">Mitochondrion</keyword>
<dbReference type="FunFam" id="3.40.1080.10:FF:000001">
    <property type="entry name" value="Succinyl-coa:3-ketoacid-coenzyme a transferase subunit b"/>
    <property type="match status" value="1"/>
</dbReference>
<evidence type="ECO:0000256" key="2">
    <source>
        <dbReference type="ARBA" id="ARBA00022679"/>
    </source>
</evidence>
<protein>
    <recommendedName>
        <fullName evidence="3">Succinyl-CoA:3-ketoacid-coenzyme A transferase</fullName>
        <ecNumber evidence="3">2.8.3.5</ecNumber>
    </recommendedName>
</protein>
<dbReference type="GO" id="GO:0046952">
    <property type="term" value="P:ketone body catabolic process"/>
    <property type="evidence" value="ECO:0007669"/>
    <property type="project" value="InterPro"/>
</dbReference>
<dbReference type="Proteomes" id="UP000279259">
    <property type="component" value="Unassembled WGS sequence"/>
</dbReference>
<name>A0A427YXE2_9TREE</name>